<dbReference type="Proteomes" id="UP000813215">
    <property type="component" value="Unassembled WGS sequence"/>
</dbReference>
<comment type="caution">
    <text evidence="2">The sequence shown here is derived from an EMBL/GenBank/DDBJ whole genome shotgun (WGS) entry which is preliminary data.</text>
</comment>
<dbReference type="Pfam" id="PF01636">
    <property type="entry name" value="APH"/>
    <property type="match status" value="1"/>
</dbReference>
<dbReference type="InterPro" id="IPR011009">
    <property type="entry name" value="Kinase-like_dom_sf"/>
</dbReference>
<organism evidence="2 3">
    <name type="scientific">Pelatocladus maniniholoensis HA4357-MV3</name>
    <dbReference type="NCBI Taxonomy" id="1117104"/>
    <lineage>
        <taxon>Bacteria</taxon>
        <taxon>Bacillati</taxon>
        <taxon>Cyanobacteriota</taxon>
        <taxon>Cyanophyceae</taxon>
        <taxon>Nostocales</taxon>
        <taxon>Nostocaceae</taxon>
        <taxon>Pelatocladus</taxon>
    </lineage>
</organism>
<dbReference type="SUPFAM" id="SSF56112">
    <property type="entry name" value="Protein kinase-like (PK-like)"/>
    <property type="match status" value="1"/>
</dbReference>
<dbReference type="Gene3D" id="3.30.200.20">
    <property type="entry name" value="Phosphorylase Kinase, domain 1"/>
    <property type="match status" value="1"/>
</dbReference>
<dbReference type="InterPro" id="IPR002575">
    <property type="entry name" value="Aminoglycoside_PTrfase"/>
</dbReference>
<feature type="domain" description="Aminoglycoside phosphotransferase" evidence="1">
    <location>
        <begin position="36"/>
        <end position="242"/>
    </location>
</feature>
<dbReference type="EMBL" id="JAHHHW010000144">
    <property type="protein sequence ID" value="MBW4434888.1"/>
    <property type="molecule type" value="Genomic_DNA"/>
</dbReference>
<protein>
    <submittedName>
        <fullName evidence="2">Phosphotransferase</fullName>
    </submittedName>
</protein>
<evidence type="ECO:0000259" key="1">
    <source>
        <dbReference type="Pfam" id="PF01636"/>
    </source>
</evidence>
<evidence type="ECO:0000313" key="2">
    <source>
        <dbReference type="EMBL" id="MBW4434888.1"/>
    </source>
</evidence>
<dbReference type="PANTHER" id="PTHR21310:SF42">
    <property type="entry name" value="BIFUNCTIONAL AAC_APH"/>
    <property type="match status" value="1"/>
</dbReference>
<evidence type="ECO:0000313" key="3">
    <source>
        <dbReference type="Proteomes" id="UP000813215"/>
    </source>
</evidence>
<gene>
    <name evidence="2" type="ORF">KME28_25035</name>
</gene>
<accession>A0A9E3HCH9</accession>
<proteinExistence type="predicted"/>
<reference evidence="2" key="2">
    <citation type="journal article" date="2022" name="Microbiol. Resour. Announc.">
        <title>Metagenome Sequencing to Explore Phylogenomics of Terrestrial Cyanobacteria.</title>
        <authorList>
            <person name="Ward R.D."/>
            <person name="Stajich J.E."/>
            <person name="Johansen J.R."/>
            <person name="Huntemann M."/>
            <person name="Clum A."/>
            <person name="Foster B."/>
            <person name="Foster B."/>
            <person name="Roux S."/>
            <person name="Palaniappan K."/>
            <person name="Varghese N."/>
            <person name="Mukherjee S."/>
            <person name="Reddy T.B.K."/>
            <person name="Daum C."/>
            <person name="Copeland A."/>
            <person name="Chen I.A."/>
            <person name="Ivanova N.N."/>
            <person name="Kyrpides N.C."/>
            <person name="Shapiro N."/>
            <person name="Eloe-Fadrosh E.A."/>
            <person name="Pietrasiak N."/>
        </authorList>
    </citation>
    <scope>NUCLEOTIDE SEQUENCE</scope>
    <source>
        <strain evidence="2">HA4357-MV3</strain>
    </source>
</reference>
<sequence>MLLNIVGATVKIPVYYLDKIRAAYPNLDFEHLDFNQDGMVNDVVIVNHELVCRFAKEDWGKEILVQEAKLLEIVKRYVDLPVPQFQLEAGFVSYSYIPGEPLSRNTLLKLNDTVRSRIISQLATFHYQLHSIPTEILVEAEISTSSTVRSRQDWLQLYEQVQENLFPHLWRHQKTWIHELFAPVVSGELDFNYTPVLINGDLAVYHVLFDPVSENISGVIDFGVAGFGDPACDIAVQLSHYGESIVWQMEKDYPMLRDVIDRARFWAGTLELQWANYGLKYNDTSLLLAHIGLATDIQPLIEISTLRSPK</sequence>
<reference evidence="2" key="1">
    <citation type="submission" date="2021-05" db="EMBL/GenBank/DDBJ databases">
        <authorList>
            <person name="Pietrasiak N."/>
            <person name="Ward R."/>
            <person name="Stajich J.E."/>
            <person name="Kurbessoian T."/>
        </authorList>
    </citation>
    <scope>NUCLEOTIDE SEQUENCE</scope>
    <source>
        <strain evidence="2">HA4357-MV3</strain>
    </source>
</reference>
<dbReference type="InterPro" id="IPR051678">
    <property type="entry name" value="AGP_Transferase"/>
</dbReference>
<dbReference type="Gene3D" id="3.90.1200.10">
    <property type="match status" value="1"/>
</dbReference>
<name>A0A9E3HCH9_9NOST</name>
<dbReference type="AlphaFoldDB" id="A0A9E3HCH9"/>
<dbReference type="PANTHER" id="PTHR21310">
    <property type="entry name" value="AMINOGLYCOSIDE PHOSPHOTRANSFERASE-RELATED-RELATED"/>
    <property type="match status" value="1"/>
</dbReference>